<protein>
    <submittedName>
        <fullName evidence="1">Uncharacterized protein</fullName>
    </submittedName>
</protein>
<dbReference type="AlphaFoldDB" id="A0AAD1X8D3"/>
<gene>
    <name evidence="1" type="ORF">ECRASSUSDP1_LOCUS6039</name>
</gene>
<keyword evidence="2" id="KW-1185">Reference proteome</keyword>
<comment type="caution">
    <text evidence="1">The sequence shown here is derived from an EMBL/GenBank/DDBJ whole genome shotgun (WGS) entry which is preliminary data.</text>
</comment>
<reference evidence="1" key="1">
    <citation type="submission" date="2023-07" db="EMBL/GenBank/DDBJ databases">
        <authorList>
            <consortium name="AG Swart"/>
            <person name="Singh M."/>
            <person name="Singh A."/>
            <person name="Seah K."/>
            <person name="Emmerich C."/>
        </authorList>
    </citation>
    <scope>NUCLEOTIDE SEQUENCE</scope>
    <source>
        <strain evidence="1">DP1</strain>
    </source>
</reference>
<accession>A0AAD1X8D3</accession>
<proteinExistence type="predicted"/>
<evidence type="ECO:0000313" key="1">
    <source>
        <dbReference type="EMBL" id="CAI2364694.1"/>
    </source>
</evidence>
<sequence>MEMEMHQSDYQQFTKFSPKDLEIAKNVLLNPNLKPVLAEATTDSKDCDIFFRDSTSEHDIRSSECISIEFDHLEKISQCSAFSLKDYQIYDDSGGSTSSDDPCIIKMKLIPDCAQSVSTKICTNYEKSTYQGDPVPSIYEDALCPSEITLNLNNQCSVDEEPTKFVMPMPKKKKSENRYDTLYRSLLRKMRKWYQSSFRKNTDYEQRKKSYKLVFLEVLGDFCNIFLKQPSNKNLVFTLANLINPRLIQKNKASFCKEYSTLSTFLKDMATRNGSGKSVFENFSFIKMEKTICTKEYDILLRFFIDNCDTTFTEDERYALQQMLKVSSYHDQHGMNSFS</sequence>
<dbReference type="Proteomes" id="UP001295684">
    <property type="component" value="Unassembled WGS sequence"/>
</dbReference>
<name>A0AAD1X8D3_EUPCR</name>
<organism evidence="1 2">
    <name type="scientific">Euplotes crassus</name>
    <dbReference type="NCBI Taxonomy" id="5936"/>
    <lineage>
        <taxon>Eukaryota</taxon>
        <taxon>Sar</taxon>
        <taxon>Alveolata</taxon>
        <taxon>Ciliophora</taxon>
        <taxon>Intramacronucleata</taxon>
        <taxon>Spirotrichea</taxon>
        <taxon>Hypotrichia</taxon>
        <taxon>Euplotida</taxon>
        <taxon>Euplotidae</taxon>
        <taxon>Moneuplotes</taxon>
    </lineage>
</organism>
<dbReference type="EMBL" id="CAMPGE010005852">
    <property type="protein sequence ID" value="CAI2364694.1"/>
    <property type="molecule type" value="Genomic_DNA"/>
</dbReference>
<evidence type="ECO:0000313" key="2">
    <source>
        <dbReference type="Proteomes" id="UP001295684"/>
    </source>
</evidence>